<reference evidence="2" key="2">
    <citation type="submission" date="2016-02" db="EMBL/GenBank/DDBJ databases">
        <title>Draft genome sequence of five rapidly growing Mycobacterium species.</title>
        <authorList>
            <person name="Katahira K."/>
            <person name="Gotou Y."/>
            <person name="Iida K."/>
            <person name="Ogura Y."/>
            <person name="Hayashi T."/>
        </authorList>
    </citation>
    <scope>NUCLEOTIDE SEQUENCE [LARGE SCALE GENOMIC DNA]</scope>
    <source>
        <strain evidence="2">JCM15298</strain>
    </source>
</reference>
<evidence type="ECO:0000313" key="2">
    <source>
        <dbReference type="Proteomes" id="UP000069443"/>
    </source>
</evidence>
<dbReference type="EMBL" id="BCSY01000111">
    <property type="protein sequence ID" value="GAS98835.1"/>
    <property type="molecule type" value="Genomic_DNA"/>
</dbReference>
<organism evidence="1 2">
    <name type="scientific">Mycolicibacterium canariasense</name>
    <name type="common">Mycobacterium canariasense</name>
    <dbReference type="NCBI Taxonomy" id="228230"/>
    <lineage>
        <taxon>Bacteria</taxon>
        <taxon>Bacillati</taxon>
        <taxon>Actinomycetota</taxon>
        <taxon>Actinomycetes</taxon>
        <taxon>Mycobacteriales</taxon>
        <taxon>Mycobacteriaceae</taxon>
        <taxon>Mycolicibacterium</taxon>
    </lineage>
</organism>
<reference evidence="2" key="1">
    <citation type="journal article" date="2016" name="Genome Announc.">
        <title>Draft Genome Sequences of Five Rapidly Growing Mycobacterium Species, M. thermoresistibile, M. fortuitum subsp. acetamidolyticum, M. canariasense, M. brisbanense, and M. novocastrense.</title>
        <authorList>
            <person name="Katahira K."/>
            <person name="Ogura Y."/>
            <person name="Gotoh Y."/>
            <person name="Hayashi T."/>
        </authorList>
    </citation>
    <scope>NUCLEOTIDE SEQUENCE [LARGE SCALE GENOMIC DNA]</scope>
    <source>
        <strain evidence="2">JCM15298</strain>
    </source>
</reference>
<protein>
    <submittedName>
        <fullName evidence="1">Uncharacterized protein</fullName>
    </submittedName>
</protein>
<sequence>MSADRYPTDYIDDEGWARIHRGHNLDVLALRADLAHALGGDVGDDRPVNIVEHHLWEQPRVKWCERHGDPCGMNGDWHRHWHALRPSDSPDTKFTVVRWSR</sequence>
<accession>A0A117IC17</accession>
<proteinExistence type="predicted"/>
<dbReference type="AlphaFoldDB" id="A0A117IC17"/>
<dbReference type="STRING" id="228230.RMCC_5800"/>
<evidence type="ECO:0000313" key="1">
    <source>
        <dbReference type="EMBL" id="GAS98835.1"/>
    </source>
</evidence>
<name>A0A117IC17_MYCCR</name>
<dbReference type="RefSeq" id="WP_062659601.1">
    <property type="nucleotide sequence ID" value="NZ_BCSY01000111.1"/>
</dbReference>
<keyword evidence="2" id="KW-1185">Reference proteome</keyword>
<gene>
    <name evidence="1" type="ORF">RMCC_5800</name>
</gene>
<comment type="caution">
    <text evidence="1">The sequence shown here is derived from an EMBL/GenBank/DDBJ whole genome shotgun (WGS) entry which is preliminary data.</text>
</comment>
<dbReference type="Proteomes" id="UP000069443">
    <property type="component" value="Unassembled WGS sequence"/>
</dbReference>